<dbReference type="AlphaFoldDB" id="R7Z822"/>
<sequence>MIGVEGATLLQEQHVGKIHFCGDPQQKLVGAVPAERERLEQKSTVSYDLFKKKKTVGTEDFYLYKQWKHY</sequence>
<protein>
    <submittedName>
        <fullName evidence="1">Uncharacterized protein</fullName>
    </submittedName>
</protein>
<gene>
    <name evidence="1" type="ORF">H131_22137</name>
</gene>
<dbReference type="RefSeq" id="WP_010861324.1">
    <property type="nucleotide sequence ID" value="NZ_KB933413.1"/>
</dbReference>
<dbReference type="Proteomes" id="UP000013911">
    <property type="component" value="Unassembled WGS sequence"/>
</dbReference>
<name>R7Z822_LYSSH</name>
<dbReference type="PATRIC" id="fig|1285586.5.peg.4614"/>
<evidence type="ECO:0000313" key="1">
    <source>
        <dbReference type="EMBL" id="EON70302.1"/>
    </source>
</evidence>
<comment type="caution">
    <text evidence="1">The sequence shown here is derived from an EMBL/GenBank/DDBJ whole genome shotgun (WGS) entry which is preliminary data.</text>
</comment>
<dbReference type="EMBL" id="AQPX01000038">
    <property type="protein sequence ID" value="EON70302.1"/>
    <property type="molecule type" value="Genomic_DNA"/>
</dbReference>
<reference evidence="1 2" key="1">
    <citation type="submission" date="2013-04" db="EMBL/GenBank/DDBJ databases">
        <title>Draft genome of the heavy metal tolerant bacterium Lysinibacillus sphaericus strain OT4b.31.</title>
        <authorList>
            <person name="Pena-Montenegro T.D."/>
            <person name="Dussan J."/>
        </authorList>
    </citation>
    <scope>NUCLEOTIDE SEQUENCE [LARGE SCALE GENOMIC DNA]</scope>
    <source>
        <strain evidence="1 2">OT4b.31</strain>
    </source>
</reference>
<dbReference type="HOGENOM" id="CLU_2936129_0_0_9"/>
<accession>R7Z822</accession>
<proteinExistence type="predicted"/>
<evidence type="ECO:0000313" key="2">
    <source>
        <dbReference type="Proteomes" id="UP000013911"/>
    </source>
</evidence>
<organism evidence="1 2">
    <name type="scientific">Lysinibacillus sphaericus OT4b.31</name>
    <dbReference type="NCBI Taxonomy" id="1285586"/>
    <lineage>
        <taxon>Bacteria</taxon>
        <taxon>Bacillati</taxon>
        <taxon>Bacillota</taxon>
        <taxon>Bacilli</taxon>
        <taxon>Bacillales</taxon>
        <taxon>Bacillaceae</taxon>
        <taxon>Lysinibacillus</taxon>
    </lineage>
</organism>